<proteinExistence type="predicted"/>
<evidence type="ECO:0000313" key="3">
    <source>
        <dbReference type="EMBL" id="GAB90037.1"/>
    </source>
</evidence>
<keyword evidence="4" id="KW-1185">Reference proteome</keyword>
<dbReference type="InterPro" id="IPR043504">
    <property type="entry name" value="Peptidase_S1_PA_chymotrypsin"/>
</dbReference>
<feature type="compositionally biased region" description="Acidic residues" evidence="2">
    <location>
        <begin position="8"/>
        <end position="17"/>
    </location>
</feature>
<organism evidence="3 4">
    <name type="scientific">Gordonia rhizosphera NBRC 16068</name>
    <dbReference type="NCBI Taxonomy" id="1108045"/>
    <lineage>
        <taxon>Bacteria</taxon>
        <taxon>Bacillati</taxon>
        <taxon>Actinomycetota</taxon>
        <taxon>Actinomycetes</taxon>
        <taxon>Mycobacteriales</taxon>
        <taxon>Gordoniaceae</taxon>
        <taxon>Gordonia</taxon>
    </lineage>
</organism>
<comment type="caution">
    <text evidence="3">The sequence shown here is derived from an EMBL/GenBank/DDBJ whole genome shotgun (WGS) entry which is preliminary data.</text>
</comment>
<dbReference type="InterPro" id="IPR009003">
    <property type="entry name" value="Peptidase_S1_PA"/>
</dbReference>
<dbReference type="AlphaFoldDB" id="K6WCW8"/>
<dbReference type="EMBL" id="BAHC01000080">
    <property type="protein sequence ID" value="GAB90037.1"/>
    <property type="molecule type" value="Genomic_DNA"/>
</dbReference>
<dbReference type="Pfam" id="PF13365">
    <property type="entry name" value="Trypsin_2"/>
    <property type="match status" value="1"/>
</dbReference>
<gene>
    <name evidence="3" type="ORF">GORHZ_080_00160</name>
</gene>
<feature type="region of interest" description="Disordered" evidence="2">
    <location>
        <begin position="1"/>
        <end position="22"/>
    </location>
</feature>
<dbReference type="PANTHER" id="PTHR15462">
    <property type="entry name" value="SERINE PROTEASE"/>
    <property type="match status" value="1"/>
</dbReference>
<evidence type="ECO:0000256" key="2">
    <source>
        <dbReference type="SAM" id="MobiDB-lite"/>
    </source>
</evidence>
<dbReference type="RefSeq" id="WP_006332530.1">
    <property type="nucleotide sequence ID" value="NZ_BAHC01000080.1"/>
</dbReference>
<dbReference type="eggNOG" id="COG3591">
    <property type="taxonomic scope" value="Bacteria"/>
</dbReference>
<dbReference type="SUPFAM" id="SSF50494">
    <property type="entry name" value="Trypsin-like serine proteases"/>
    <property type="match status" value="1"/>
</dbReference>
<dbReference type="OrthoDB" id="1855925at2"/>
<evidence type="ECO:0000313" key="4">
    <source>
        <dbReference type="Proteomes" id="UP000008363"/>
    </source>
</evidence>
<sequence>MTRPLTEADLEGIDPIDPDPPSDTTIEVVLAEGGPELDSDLTVQRAEHGIRVIARVGVDGWRDPRDRLRPRSVGLSRTDISSLRGPVDLSGFRPGGVRTAFRPERAPRVWRDVPTGERLRKRGGSIFDADDRYLFDDRSFPWRITGKVVTAGGWGSGTVIGPRHVLTASHVVDWRRDDHGRIGWINFTPAYYDGRGPWGTYYADTVAYWIEAPGRLTDAQVAFDYAVLVFGERIGDVTGYAGYRSYDDDWNDGAYWQSIGYPQERASGERPAFEAAGAVRAVSSHTMAGQTGYTMGHFKDFTPGQSGGPAWGWWDGEPWPRVVGVGSTIGDTVVKSATSGTTANDNDYGGGPALSALIGWARQNFT</sequence>
<evidence type="ECO:0000256" key="1">
    <source>
        <dbReference type="ARBA" id="ARBA00022729"/>
    </source>
</evidence>
<name>K6WCW8_9ACTN</name>
<dbReference type="STRING" id="1108045.GORHZ_080_00160"/>
<dbReference type="PANTHER" id="PTHR15462:SF8">
    <property type="entry name" value="SERINE PROTEASE"/>
    <property type="match status" value="1"/>
</dbReference>
<reference evidence="3 4" key="1">
    <citation type="submission" date="2012-08" db="EMBL/GenBank/DDBJ databases">
        <title>Whole genome shotgun sequence of Gordonia rhizosphera NBRC 16068.</title>
        <authorList>
            <person name="Takarada H."/>
            <person name="Isaki S."/>
            <person name="Hosoyama A."/>
            <person name="Tsuchikane K."/>
            <person name="Katsumata H."/>
            <person name="Baba S."/>
            <person name="Ohji S."/>
            <person name="Yamazaki S."/>
            <person name="Fujita N."/>
        </authorList>
    </citation>
    <scope>NUCLEOTIDE SEQUENCE [LARGE SCALE GENOMIC DNA]</scope>
    <source>
        <strain evidence="3 4">NBRC 16068</strain>
    </source>
</reference>
<dbReference type="InterPro" id="IPR050966">
    <property type="entry name" value="Glutamyl_endopeptidase"/>
</dbReference>
<keyword evidence="1" id="KW-0732">Signal</keyword>
<protein>
    <submittedName>
        <fullName evidence="3">Peptidase S1 family protein</fullName>
    </submittedName>
</protein>
<dbReference type="Proteomes" id="UP000008363">
    <property type="component" value="Unassembled WGS sequence"/>
</dbReference>
<accession>K6WCW8</accession>
<dbReference type="Gene3D" id="2.40.10.10">
    <property type="entry name" value="Trypsin-like serine proteases"/>
    <property type="match status" value="2"/>
</dbReference>